<comment type="caution">
    <text evidence="2">The sequence shown here is derived from an EMBL/GenBank/DDBJ whole genome shotgun (WGS) entry which is preliminary data.</text>
</comment>
<dbReference type="RefSeq" id="WP_157845064.1">
    <property type="nucleotide sequence ID" value="NZ_LJOD01000008.1"/>
</dbReference>
<reference evidence="2 3" key="1">
    <citation type="journal article" date="2015" name="Genom Data">
        <title>Draft genome sequence of a multidrug-resistant Chryseobacterium indologenes isolate from Malaysia.</title>
        <authorList>
            <person name="Yu C.Y."/>
            <person name="Ang G.Y."/>
            <person name="Cheng H.J."/>
            <person name="Cheong Y.M."/>
            <person name="Yin W.F."/>
            <person name="Chan K.G."/>
        </authorList>
    </citation>
    <scope>NUCLEOTIDE SEQUENCE [LARGE SCALE GENOMIC DNA]</scope>
    <source>
        <strain evidence="2 3">CI_885</strain>
    </source>
</reference>
<proteinExistence type="predicted"/>
<dbReference type="OrthoDB" id="1440774at2"/>
<feature type="region of interest" description="Disordered" evidence="1">
    <location>
        <begin position="244"/>
        <end position="274"/>
    </location>
</feature>
<feature type="compositionally biased region" description="Basic and acidic residues" evidence="1">
    <location>
        <begin position="249"/>
        <end position="274"/>
    </location>
</feature>
<evidence type="ECO:0008006" key="4">
    <source>
        <dbReference type="Google" id="ProtNLM"/>
    </source>
</evidence>
<organism evidence="2 3">
    <name type="scientific">Chryseobacterium indologenes</name>
    <name type="common">Flavobacterium indologenes</name>
    <dbReference type="NCBI Taxonomy" id="253"/>
    <lineage>
        <taxon>Bacteria</taxon>
        <taxon>Pseudomonadati</taxon>
        <taxon>Bacteroidota</taxon>
        <taxon>Flavobacteriia</taxon>
        <taxon>Flavobacteriales</taxon>
        <taxon>Weeksellaceae</taxon>
        <taxon>Chryseobacterium group</taxon>
        <taxon>Chryseobacterium</taxon>
    </lineage>
</organism>
<dbReference type="NCBIfam" id="TIGR01200">
    <property type="entry name" value="GLPGLI"/>
    <property type="match status" value="1"/>
</dbReference>
<dbReference type="Proteomes" id="UP000037953">
    <property type="component" value="Unassembled WGS sequence"/>
</dbReference>
<gene>
    <name evidence="2" type="ORF">AOB46_13600</name>
</gene>
<sequence>MKKSVFLFCLLTGMFFYGQSQRFTYEYKFTIDSTAKDKQETEMMFLDISPKGSKFYSKDYFESDSLMKAALEKQMKGGTTDLKLTGMKFKGKVRYSIEKSYPDYSVNYYTVLAADEYQVQDGRVQNWKILPDKAKIGEFSAQKATCEFAGRKWIAWFTTDLPIQDGPYKFHGLPGLIVKLEDASNSHLFELKGVKKLPAGYDWESSKDKERYDPLIIVNEKKYKKAFKDFLNDPMKGHRKMMGEGVSTEVRDSSGKIIDPEKVRRDQEKRMKDNLKKQNNILELDLLK</sequence>
<dbReference type="InterPro" id="IPR005901">
    <property type="entry name" value="GLPGLI"/>
</dbReference>
<accession>A0A0N0IVU7</accession>
<evidence type="ECO:0000313" key="3">
    <source>
        <dbReference type="Proteomes" id="UP000037953"/>
    </source>
</evidence>
<name>A0A0N0IVU7_CHRID</name>
<dbReference type="AlphaFoldDB" id="A0A0N0IVU7"/>
<dbReference type="PATRIC" id="fig|253.9.peg.4595"/>
<evidence type="ECO:0000256" key="1">
    <source>
        <dbReference type="SAM" id="MobiDB-lite"/>
    </source>
</evidence>
<reference evidence="3" key="2">
    <citation type="submission" date="2015-09" db="EMBL/GenBank/DDBJ databases">
        <title>Draft genome sequence of a multidrug-resistant Chryseobacterium indologenes isolate from Malaysia.</title>
        <authorList>
            <person name="Yu C.Y."/>
            <person name="Ang G.Y."/>
            <person name="Chan K.-G."/>
        </authorList>
    </citation>
    <scope>NUCLEOTIDE SEQUENCE [LARGE SCALE GENOMIC DNA]</scope>
    <source>
        <strain evidence="3">CI_885</strain>
    </source>
</reference>
<evidence type="ECO:0000313" key="2">
    <source>
        <dbReference type="EMBL" id="KPE50831.1"/>
    </source>
</evidence>
<dbReference type="Pfam" id="PF09697">
    <property type="entry name" value="Porph_ging"/>
    <property type="match status" value="1"/>
</dbReference>
<dbReference type="EMBL" id="LJOD01000008">
    <property type="protein sequence ID" value="KPE50831.1"/>
    <property type="molecule type" value="Genomic_DNA"/>
</dbReference>
<protein>
    <recommendedName>
        <fullName evidence="4">GLPGLI family protein</fullName>
    </recommendedName>
</protein>